<comment type="caution">
    <text evidence="1">The sequence shown here is derived from an EMBL/GenBank/DDBJ whole genome shotgun (WGS) entry which is preliminary data.</text>
</comment>
<dbReference type="InterPro" id="IPR013399">
    <property type="entry name" value="CRISPR-assoc_prot_Csy3"/>
</dbReference>
<organism evidence="1 2">
    <name type="scientific">Rhodovibrio sodomensis</name>
    <dbReference type="NCBI Taxonomy" id="1088"/>
    <lineage>
        <taxon>Bacteria</taxon>
        <taxon>Pseudomonadati</taxon>
        <taxon>Pseudomonadota</taxon>
        <taxon>Alphaproteobacteria</taxon>
        <taxon>Rhodospirillales</taxon>
        <taxon>Rhodovibrionaceae</taxon>
        <taxon>Rhodovibrio</taxon>
    </lineage>
</organism>
<reference evidence="1 2" key="1">
    <citation type="journal article" date="2020" name="Microorganisms">
        <title>Osmotic Adaptation and Compatible Solute Biosynthesis of Phototrophic Bacteria as Revealed from Genome Analyses.</title>
        <authorList>
            <person name="Imhoff J.F."/>
            <person name="Rahn T."/>
            <person name="Kunzel S."/>
            <person name="Keller A."/>
            <person name="Neulinger S.C."/>
        </authorList>
    </citation>
    <scope>NUCLEOTIDE SEQUENCE [LARGE SCALE GENOMIC DNA]</scope>
    <source>
        <strain evidence="1 2">DSM 9895</strain>
    </source>
</reference>
<dbReference type="Proteomes" id="UP001296873">
    <property type="component" value="Unassembled WGS sequence"/>
</dbReference>
<dbReference type="EMBL" id="NRRL01000009">
    <property type="protein sequence ID" value="MBK1667606.1"/>
    <property type="molecule type" value="Genomic_DNA"/>
</dbReference>
<dbReference type="NCBIfam" id="TIGR02566">
    <property type="entry name" value="cas_Csy3"/>
    <property type="match status" value="1"/>
</dbReference>
<protein>
    <submittedName>
        <fullName evidence="1">Type I-F CRISPR-associated protein Csy3</fullName>
    </submittedName>
</protein>
<dbReference type="Pfam" id="PF09615">
    <property type="entry name" value="Cas_Csy3"/>
    <property type="match status" value="1"/>
</dbReference>
<sequence length="369" mass="39775">MKKLHASMLAFARSIQTGEGLFFGATQGADIIIDGALNRSALVPAEVQEISVRGTIGNYMSEKAFGKHDIKQANLQTVDRATLPAGCDRLAVKAAVQFLPNAMKAHASDDSEAIANLSDFVSSYAAKGGFSELAARYLWNLVNARWMWRNLLIMTDKKVYVMEGDQVLLTAKPDEIEQETFPGVDDISQACDGDFISLVDRVAAAFSGNGPVVSVEIMTVGSLPEGSEIFPSEEYLSGEAADAIQRRRGSKNGAGKVLSSIEVDHRGRRVRQATFHPQKIGNAIRCVDEWHGHEDFGAVAADPYAAQTTRAIALRSPAGGCLYDFLTKKGFQERMLTGMEQAAPSEPAFGDAHYVVANLVRGGVFGGKE</sequence>
<accession>A0ABS1DAX1</accession>
<gene>
    <name evidence="1" type="primary">csy3</name>
    <name evidence="1" type="ORF">CKO28_06110</name>
</gene>
<dbReference type="RefSeq" id="WP_200339766.1">
    <property type="nucleotide sequence ID" value="NZ_NRRL01000009.1"/>
</dbReference>
<evidence type="ECO:0000313" key="1">
    <source>
        <dbReference type="EMBL" id="MBK1667606.1"/>
    </source>
</evidence>
<evidence type="ECO:0000313" key="2">
    <source>
        <dbReference type="Proteomes" id="UP001296873"/>
    </source>
</evidence>
<proteinExistence type="predicted"/>
<keyword evidence="2" id="KW-1185">Reference proteome</keyword>
<name>A0ABS1DAX1_9PROT</name>